<keyword evidence="3" id="KW-0560">Oxidoreductase</keyword>
<keyword evidence="2" id="KW-0479">Metal-binding</keyword>
<dbReference type="RefSeq" id="WP_011367139.1">
    <property type="nucleotide sequence ID" value="NC_007519.1"/>
</dbReference>
<dbReference type="Gene3D" id="3.40.50.720">
    <property type="entry name" value="NAD(P)-binding Rossmann-like Domain"/>
    <property type="match status" value="1"/>
</dbReference>
<evidence type="ECO:0000256" key="2">
    <source>
        <dbReference type="ARBA" id="ARBA00022723"/>
    </source>
</evidence>
<dbReference type="EMBL" id="CP000112">
    <property type="protein sequence ID" value="ABB37912.1"/>
    <property type="molecule type" value="Genomic_DNA"/>
</dbReference>
<accession>Q313I4</accession>
<sequence>MSNSILVVGGGFSGLTAALEAAEVGYEVFIVEKTPFLGGRVMQLSKYFPKLCPPSCGLEIQYQRIRNNPKIKFFTQATVQAVKGEAGNYTVKVAIKPRHTAPYSADLGLLASSLEGESTSEFDFGLAKRKPLYLSVPFAFPNRYVLDKEALTKADELKVGRSVAVDMNEAAREIELEVGSIVLATGWKPYDVTRLTNLGAGQIANCVSNMQLERLAASGGPTGGAIRRPSDGKAPKKVAFVQCAGSRDQNHLNYCSYICCMASLKQATYVREQYPDAEVTVYYIDLRTPGRYDKFMRKVRADEKISLVKGKVAGVEEDAASGDVIVEVEDAVKGEKKKVRYDMVVLATGMRPTLADEKLPVDVPVDEDGFIVGGEDKGIFAAGCAKMPLDVMRSAQSGTSAALQAIQTVKGR</sequence>
<dbReference type="GO" id="GO:0051539">
    <property type="term" value="F:4 iron, 4 sulfur cluster binding"/>
    <property type="evidence" value="ECO:0007669"/>
    <property type="project" value="UniProtKB-KW"/>
</dbReference>
<dbReference type="KEGG" id="dde:Dde_1111"/>
<dbReference type="Proteomes" id="UP000002710">
    <property type="component" value="Chromosome"/>
</dbReference>
<dbReference type="SUPFAM" id="SSF51905">
    <property type="entry name" value="FAD/NAD(P)-binding domain"/>
    <property type="match status" value="1"/>
</dbReference>
<dbReference type="AlphaFoldDB" id="Q313I4"/>
<evidence type="ECO:0000256" key="3">
    <source>
        <dbReference type="ARBA" id="ARBA00023002"/>
    </source>
</evidence>
<keyword evidence="1" id="KW-0004">4Fe-4S</keyword>
<dbReference type="Gene3D" id="3.50.50.60">
    <property type="entry name" value="FAD/NAD(P)-binding domain"/>
    <property type="match status" value="1"/>
</dbReference>
<dbReference type="PRINTS" id="PR00368">
    <property type="entry name" value="FADPNR"/>
</dbReference>
<dbReference type="HOGENOM" id="CLU_020302_1_0_7"/>
<dbReference type="Pfam" id="PF12831">
    <property type="entry name" value="FAD_oxidored"/>
    <property type="match status" value="1"/>
</dbReference>
<dbReference type="PANTHER" id="PTHR43498">
    <property type="entry name" value="FERREDOXIN:COB-COM HETERODISULFIDE REDUCTASE SUBUNIT A"/>
    <property type="match status" value="1"/>
</dbReference>
<evidence type="ECO:0000256" key="5">
    <source>
        <dbReference type="ARBA" id="ARBA00023014"/>
    </source>
</evidence>
<evidence type="ECO:0000313" key="6">
    <source>
        <dbReference type="EMBL" id="ABB37912.1"/>
    </source>
</evidence>
<dbReference type="InterPro" id="IPR039650">
    <property type="entry name" value="HdrA-like"/>
</dbReference>
<dbReference type="InterPro" id="IPR036188">
    <property type="entry name" value="FAD/NAD-bd_sf"/>
</dbReference>
<keyword evidence="5" id="KW-0411">Iron-sulfur</keyword>
<keyword evidence="4" id="KW-0408">Iron</keyword>
<protein>
    <submittedName>
        <fullName evidence="6">Quinone-interacting membrane-bound oxidoreductase</fullName>
    </submittedName>
</protein>
<proteinExistence type="predicted"/>
<dbReference type="STRING" id="207559.Dde_1111"/>
<name>Q313I4_OLEA2</name>
<dbReference type="eggNOG" id="COG1148">
    <property type="taxonomic scope" value="Bacteria"/>
</dbReference>
<dbReference type="PANTHER" id="PTHR43498:SF1">
    <property type="entry name" value="COB--COM HETERODISULFIDE REDUCTASE IRON-SULFUR SUBUNIT A"/>
    <property type="match status" value="1"/>
</dbReference>
<organism evidence="6 7">
    <name type="scientific">Oleidesulfovibrio alaskensis (strain ATCC BAA-1058 / DSM 17464 / G20)</name>
    <name type="common">Desulfovibrio alaskensis</name>
    <dbReference type="NCBI Taxonomy" id="207559"/>
    <lineage>
        <taxon>Bacteria</taxon>
        <taxon>Pseudomonadati</taxon>
        <taxon>Thermodesulfobacteriota</taxon>
        <taxon>Desulfovibrionia</taxon>
        <taxon>Desulfovibrionales</taxon>
        <taxon>Desulfovibrionaceae</taxon>
        <taxon>Oleidesulfovibrio</taxon>
    </lineage>
</organism>
<keyword evidence="7" id="KW-1185">Reference proteome</keyword>
<evidence type="ECO:0000313" key="7">
    <source>
        <dbReference type="Proteomes" id="UP000002710"/>
    </source>
</evidence>
<evidence type="ECO:0000256" key="1">
    <source>
        <dbReference type="ARBA" id="ARBA00022485"/>
    </source>
</evidence>
<evidence type="ECO:0000256" key="4">
    <source>
        <dbReference type="ARBA" id="ARBA00023004"/>
    </source>
</evidence>
<gene>
    <name evidence="6" type="ordered locus">Dde_1111</name>
</gene>
<dbReference type="GO" id="GO:0046872">
    <property type="term" value="F:metal ion binding"/>
    <property type="evidence" value="ECO:0007669"/>
    <property type="project" value="UniProtKB-KW"/>
</dbReference>
<reference evidence="6 7" key="1">
    <citation type="journal article" date="2011" name="J. Bacteriol.">
        <title>Complete genome sequence and updated annotation of Desulfovibrio alaskensis G20.</title>
        <authorList>
            <person name="Hauser L.J."/>
            <person name="Land M.L."/>
            <person name="Brown S.D."/>
            <person name="Larimer F."/>
            <person name="Keller K.L."/>
            <person name="Rapp-Giles B.J."/>
            <person name="Price M.N."/>
            <person name="Lin M."/>
            <person name="Bruce D.C."/>
            <person name="Detter J.C."/>
            <person name="Tapia R."/>
            <person name="Han C.S."/>
            <person name="Goodwin L.A."/>
            <person name="Cheng J.F."/>
            <person name="Pitluck S."/>
            <person name="Copeland A."/>
            <person name="Lucas S."/>
            <person name="Nolan M."/>
            <person name="Lapidus A.L."/>
            <person name="Palumbo A.V."/>
            <person name="Wall J.D."/>
        </authorList>
    </citation>
    <scope>NUCLEOTIDE SEQUENCE [LARGE SCALE GENOMIC DNA]</scope>
    <source>
        <strain evidence="7">ATCC BAA 1058 / DSM 17464 / G20</strain>
    </source>
</reference>
<dbReference type="GO" id="GO:0016491">
    <property type="term" value="F:oxidoreductase activity"/>
    <property type="evidence" value="ECO:0007669"/>
    <property type="project" value="UniProtKB-KW"/>
</dbReference>